<dbReference type="OrthoDB" id="9801735at2"/>
<dbReference type="CDD" id="cd03450">
    <property type="entry name" value="NodN"/>
    <property type="match status" value="1"/>
</dbReference>
<dbReference type="InterPro" id="IPR002539">
    <property type="entry name" value="MaoC-like_dom"/>
</dbReference>
<evidence type="ECO:0000313" key="3">
    <source>
        <dbReference type="Proteomes" id="UP000244248"/>
    </source>
</evidence>
<dbReference type="AlphaFoldDB" id="A0A2T5MG87"/>
<dbReference type="RefSeq" id="WP_107940136.1">
    <property type="nucleotide sequence ID" value="NZ_QANS01000003.1"/>
</dbReference>
<comment type="caution">
    <text evidence="2">The sequence shown here is derived from an EMBL/GenBank/DDBJ whole genome shotgun (WGS) entry which is preliminary data.</text>
</comment>
<dbReference type="PANTHER" id="PTHR42993">
    <property type="entry name" value="MAOC-LIKE DEHYDRATASE DOMAIN-CONTAINING PROTEIN"/>
    <property type="match status" value="1"/>
</dbReference>
<dbReference type="InterPro" id="IPR039375">
    <property type="entry name" value="NodN-like"/>
</dbReference>
<dbReference type="Gene3D" id="3.10.129.10">
    <property type="entry name" value="Hotdog Thioesterase"/>
    <property type="match status" value="1"/>
</dbReference>
<dbReference type="Pfam" id="PF01575">
    <property type="entry name" value="MaoC_dehydratas"/>
    <property type="match status" value="1"/>
</dbReference>
<accession>A0A2T5MG87</accession>
<evidence type="ECO:0000259" key="1">
    <source>
        <dbReference type="Pfam" id="PF01575"/>
    </source>
</evidence>
<protein>
    <submittedName>
        <fullName evidence="2">Dehydratase</fullName>
    </submittedName>
</protein>
<name>A0A2T5MG87_9GAMM</name>
<dbReference type="SUPFAM" id="SSF54637">
    <property type="entry name" value="Thioesterase/thiol ester dehydrase-isomerase"/>
    <property type="match status" value="1"/>
</dbReference>
<evidence type="ECO:0000313" key="2">
    <source>
        <dbReference type="EMBL" id="PTU31591.1"/>
    </source>
</evidence>
<gene>
    <name evidence="2" type="ORF">CJD38_09705</name>
</gene>
<proteinExistence type="predicted"/>
<dbReference type="Proteomes" id="UP000244248">
    <property type="component" value="Unassembled WGS sequence"/>
</dbReference>
<reference evidence="2 3" key="1">
    <citation type="submission" date="2018-04" db="EMBL/GenBank/DDBJ databases">
        <title>Novel species isolated from glacier.</title>
        <authorList>
            <person name="Liu Q."/>
            <person name="Xin Y.-H."/>
        </authorList>
    </citation>
    <scope>NUCLEOTIDE SEQUENCE [LARGE SCALE GENOMIC DNA]</scope>
    <source>
        <strain evidence="2 3">GT1R17</strain>
    </source>
</reference>
<organism evidence="2 3">
    <name type="scientific">Stenotrophobium rhamnosiphilum</name>
    <dbReference type="NCBI Taxonomy" id="2029166"/>
    <lineage>
        <taxon>Bacteria</taxon>
        <taxon>Pseudomonadati</taxon>
        <taxon>Pseudomonadota</taxon>
        <taxon>Gammaproteobacteria</taxon>
        <taxon>Nevskiales</taxon>
        <taxon>Nevskiaceae</taxon>
        <taxon>Stenotrophobium</taxon>
    </lineage>
</organism>
<dbReference type="PANTHER" id="PTHR42993:SF1">
    <property type="entry name" value="MAOC-LIKE DEHYDRATASE DOMAIN-CONTAINING PROTEIN"/>
    <property type="match status" value="1"/>
</dbReference>
<feature type="domain" description="MaoC-like" evidence="1">
    <location>
        <begin position="15"/>
        <end position="119"/>
    </location>
</feature>
<keyword evidence="3" id="KW-1185">Reference proteome</keyword>
<dbReference type="EMBL" id="QANS01000003">
    <property type="protein sequence ID" value="PTU31591.1"/>
    <property type="molecule type" value="Genomic_DNA"/>
</dbReference>
<dbReference type="InterPro" id="IPR029069">
    <property type="entry name" value="HotDog_dom_sf"/>
</dbReference>
<sequence>MKPSFGSVEGVLSLVGKQLADSEWVVISQERINQFAEATGDHQWIHVDPVKAKDGPFGACIAHGYLSLSLVASFQEQMATLDNLKMGVNYGTDKVRFPSAVKVGSRLRGKGELIAAEKTKDGGVQAIIRVTVEIEGAERPACVAETISRYYFN</sequence>